<keyword evidence="2" id="KW-1185">Reference proteome</keyword>
<proteinExistence type="predicted"/>
<organism evidence="1 2">
    <name type="scientific">Anas platyrhynchos</name>
    <name type="common">Mallard</name>
    <name type="synonym">Anas boschas</name>
    <dbReference type="NCBI Taxonomy" id="8839"/>
    <lineage>
        <taxon>Eukaryota</taxon>
        <taxon>Metazoa</taxon>
        <taxon>Chordata</taxon>
        <taxon>Craniata</taxon>
        <taxon>Vertebrata</taxon>
        <taxon>Euteleostomi</taxon>
        <taxon>Archelosauria</taxon>
        <taxon>Archosauria</taxon>
        <taxon>Dinosauria</taxon>
        <taxon>Saurischia</taxon>
        <taxon>Theropoda</taxon>
        <taxon>Coelurosauria</taxon>
        <taxon>Aves</taxon>
        <taxon>Neognathae</taxon>
        <taxon>Galloanserae</taxon>
        <taxon>Anseriformes</taxon>
        <taxon>Anatidae</taxon>
        <taxon>Anatinae</taxon>
        <taxon>Anas</taxon>
    </lineage>
</organism>
<reference evidence="2" key="1">
    <citation type="journal article" date="2013" name="Nat. Genet.">
        <title>The duck genome and transcriptome provide insight into an avian influenza virus reservoir species.</title>
        <authorList>
            <person name="Huang Y."/>
            <person name="Li Y."/>
            <person name="Burt D.W."/>
            <person name="Chen H."/>
            <person name="Zhang Y."/>
            <person name="Qian W."/>
            <person name="Kim H."/>
            <person name="Gan S."/>
            <person name="Zhao Y."/>
            <person name="Li J."/>
            <person name="Yi K."/>
            <person name="Feng H."/>
            <person name="Zhu P."/>
            <person name="Li B."/>
            <person name="Liu Q."/>
            <person name="Fairley S."/>
            <person name="Magor K.E."/>
            <person name="Du Z."/>
            <person name="Hu X."/>
            <person name="Goodman L."/>
            <person name="Tafer H."/>
            <person name="Vignal A."/>
            <person name="Lee T."/>
            <person name="Kim K.W."/>
            <person name="Sheng Z."/>
            <person name="An Y."/>
            <person name="Searle S."/>
            <person name="Herrero J."/>
            <person name="Groenen M.A."/>
            <person name="Crooijmans R.P."/>
            <person name="Faraut T."/>
            <person name="Cai Q."/>
            <person name="Webster R.G."/>
            <person name="Aldridge J.R."/>
            <person name="Warren W.C."/>
            <person name="Bartschat S."/>
            <person name="Kehr S."/>
            <person name="Marz M."/>
            <person name="Stadler P.F."/>
            <person name="Smith J."/>
            <person name="Kraus R.H."/>
            <person name="Zhao Y."/>
            <person name="Ren L."/>
            <person name="Fei J."/>
            <person name="Morisson M."/>
            <person name="Kaiser P."/>
            <person name="Griffin D.K."/>
            <person name="Rao M."/>
            <person name="Pitel F."/>
            <person name="Wang J."/>
            <person name="Li N."/>
        </authorList>
    </citation>
    <scope>NUCLEOTIDE SEQUENCE [LARGE SCALE GENOMIC DNA]</scope>
</reference>
<name>R0K957_ANAPL</name>
<evidence type="ECO:0000313" key="1">
    <source>
        <dbReference type="EMBL" id="EOB06801.1"/>
    </source>
</evidence>
<gene>
    <name evidence="1" type="ORF">Anapl_04870</name>
</gene>
<dbReference type="AlphaFoldDB" id="R0K957"/>
<dbReference type="EMBL" id="KB742580">
    <property type="protein sequence ID" value="EOB06801.1"/>
    <property type="molecule type" value="Genomic_DNA"/>
</dbReference>
<protein>
    <submittedName>
        <fullName evidence="1">Uncharacterized protein</fullName>
    </submittedName>
</protein>
<accession>R0K957</accession>
<dbReference type="Proteomes" id="UP000296049">
    <property type="component" value="Unassembled WGS sequence"/>
</dbReference>
<evidence type="ECO:0000313" key="2">
    <source>
        <dbReference type="Proteomes" id="UP000296049"/>
    </source>
</evidence>
<sequence>MTSHGNSPDLFSLINKHLLNVSRCNKSKTVTENCTLNDGFKAATEQEETMKAEWKRNRAHTLVAHHQVRQTLKENKSTVSNEQGSMGRNLINSNIIFMSGYAEIAQDSDNPFTPLAFTKRPLFSVKMIKFSGTGLQRSFITLESTASQVSPGSGDRVFIPVGAWKLQRGTAAVASVPVTKPFSSPHLATSTII</sequence>